<dbReference type="Gene3D" id="3.40.630.30">
    <property type="match status" value="1"/>
</dbReference>
<organism evidence="2 3">
    <name type="scientific">Ktedonosporobacter rubrisoli</name>
    <dbReference type="NCBI Taxonomy" id="2509675"/>
    <lineage>
        <taxon>Bacteria</taxon>
        <taxon>Bacillati</taxon>
        <taxon>Chloroflexota</taxon>
        <taxon>Ktedonobacteria</taxon>
        <taxon>Ktedonobacterales</taxon>
        <taxon>Ktedonosporobacteraceae</taxon>
        <taxon>Ktedonosporobacter</taxon>
    </lineage>
</organism>
<dbReference type="RefSeq" id="WP_129891478.1">
    <property type="nucleotide sequence ID" value="NZ_CP035758.1"/>
</dbReference>
<dbReference type="Pfam" id="PF13302">
    <property type="entry name" value="Acetyltransf_3"/>
    <property type="match status" value="1"/>
</dbReference>
<accession>A0A4P6JXN7</accession>
<gene>
    <name evidence="2" type="ORF">EPA93_32360</name>
</gene>
<dbReference type="InterPro" id="IPR051531">
    <property type="entry name" value="N-acetyltransferase"/>
</dbReference>
<dbReference type="Proteomes" id="UP000290365">
    <property type="component" value="Chromosome"/>
</dbReference>
<dbReference type="InterPro" id="IPR000182">
    <property type="entry name" value="GNAT_dom"/>
</dbReference>
<dbReference type="GO" id="GO:0016747">
    <property type="term" value="F:acyltransferase activity, transferring groups other than amino-acyl groups"/>
    <property type="evidence" value="ECO:0007669"/>
    <property type="project" value="InterPro"/>
</dbReference>
<dbReference type="KEGG" id="kbs:EPA93_32360"/>
<protein>
    <submittedName>
        <fullName evidence="2">N-acetyltransferase</fullName>
    </submittedName>
</protein>
<feature type="domain" description="N-acetyltransferase" evidence="1">
    <location>
        <begin position="8"/>
        <end position="174"/>
    </location>
</feature>
<reference evidence="2 3" key="1">
    <citation type="submission" date="2019-01" db="EMBL/GenBank/DDBJ databases">
        <title>Ktedonosporobacter rubrisoli SCAWS-G2.</title>
        <authorList>
            <person name="Huang Y."/>
            <person name="Yan B."/>
        </authorList>
    </citation>
    <scope>NUCLEOTIDE SEQUENCE [LARGE SCALE GENOMIC DNA]</scope>
    <source>
        <strain evidence="2 3">SCAWS-G2</strain>
    </source>
</reference>
<dbReference type="OrthoDB" id="9785602at2"/>
<dbReference type="InterPro" id="IPR016181">
    <property type="entry name" value="Acyl_CoA_acyltransferase"/>
</dbReference>
<dbReference type="PANTHER" id="PTHR43792">
    <property type="entry name" value="GNAT FAMILY, PUTATIVE (AFU_ORTHOLOGUE AFUA_3G00765)-RELATED-RELATED"/>
    <property type="match status" value="1"/>
</dbReference>
<proteinExistence type="predicted"/>
<keyword evidence="3" id="KW-1185">Reference proteome</keyword>
<dbReference type="SUPFAM" id="SSF55729">
    <property type="entry name" value="Acyl-CoA N-acyltransferases (Nat)"/>
    <property type="match status" value="1"/>
</dbReference>
<evidence type="ECO:0000313" key="3">
    <source>
        <dbReference type="Proteomes" id="UP000290365"/>
    </source>
</evidence>
<evidence type="ECO:0000313" key="2">
    <source>
        <dbReference type="EMBL" id="QBD80414.1"/>
    </source>
</evidence>
<name>A0A4P6JXN7_KTERU</name>
<evidence type="ECO:0000259" key="1">
    <source>
        <dbReference type="PROSITE" id="PS51186"/>
    </source>
</evidence>
<dbReference type="AlphaFoldDB" id="A0A4P6JXN7"/>
<dbReference type="PROSITE" id="PS51186">
    <property type="entry name" value="GNAT"/>
    <property type="match status" value="1"/>
</dbReference>
<dbReference type="EMBL" id="CP035758">
    <property type="protein sequence ID" value="QBD80414.1"/>
    <property type="molecule type" value="Genomic_DNA"/>
</dbReference>
<keyword evidence="2" id="KW-0808">Transferase</keyword>
<sequence length="185" mass="22083">MILSTDRLILREFERDDWQDVFAYQVDPLYLRYVPWTNRTEQDVRAFVQTFINWRDERPRRKFQFAIVLREEGRLIGNCGIRMNTASARMADIGYELDSRYWGRGYATEAARALLTFGFDKLALHRIWAECIAENTGSAHVLEKIGMHNEGHLHQNEWMKNRWWDTLLYAILDSEWLALQRSHQT</sequence>